<feature type="binding site" evidence="6">
    <location>
        <position position="5"/>
    </location>
    <ligand>
        <name>Mg(2+)</name>
        <dbReference type="ChEBI" id="CHEBI:18420"/>
    </ligand>
</feature>
<dbReference type="SUPFAM" id="SSF88723">
    <property type="entry name" value="PIN domain-like"/>
    <property type="match status" value="1"/>
</dbReference>
<proteinExistence type="inferred from homology"/>
<dbReference type="InterPro" id="IPR029060">
    <property type="entry name" value="PIN-like_dom_sf"/>
</dbReference>
<dbReference type="Proteomes" id="UP001256673">
    <property type="component" value="Unassembled WGS sequence"/>
</dbReference>
<comment type="caution">
    <text evidence="8">The sequence shown here is derived from an EMBL/GenBank/DDBJ whole genome shotgun (WGS) entry which is preliminary data.</text>
</comment>
<keyword evidence="5 6" id="KW-0460">Magnesium</keyword>
<dbReference type="EC" id="3.1.-.-" evidence="6"/>
<dbReference type="InterPro" id="IPR022907">
    <property type="entry name" value="VapC_family"/>
</dbReference>
<evidence type="ECO:0000256" key="6">
    <source>
        <dbReference type="HAMAP-Rule" id="MF_00265"/>
    </source>
</evidence>
<evidence type="ECO:0000256" key="4">
    <source>
        <dbReference type="ARBA" id="ARBA00022801"/>
    </source>
</evidence>
<keyword evidence="3 6" id="KW-0479">Metal-binding</keyword>
<protein>
    <recommendedName>
        <fullName evidence="6">Ribonuclease VapC</fullName>
        <shortName evidence="6">RNase VapC</shortName>
        <ecNumber evidence="6">3.1.-.-</ecNumber>
    </recommendedName>
    <alternativeName>
        <fullName evidence="6">Toxin VapC</fullName>
    </alternativeName>
</protein>
<dbReference type="Pfam" id="PF01850">
    <property type="entry name" value="PIN"/>
    <property type="match status" value="1"/>
</dbReference>
<organism evidence="8 9">
    <name type="scientific">Microbacterium algihabitans</name>
    <dbReference type="NCBI Taxonomy" id="3075992"/>
    <lineage>
        <taxon>Bacteria</taxon>
        <taxon>Bacillati</taxon>
        <taxon>Actinomycetota</taxon>
        <taxon>Actinomycetes</taxon>
        <taxon>Micrococcales</taxon>
        <taxon>Microbacteriaceae</taxon>
        <taxon>Microbacterium</taxon>
    </lineage>
</organism>
<name>A0ABU3RXH3_9MICO</name>
<accession>A0ABU3RXH3</accession>
<evidence type="ECO:0000256" key="2">
    <source>
        <dbReference type="ARBA" id="ARBA00022722"/>
    </source>
</evidence>
<keyword evidence="6" id="KW-0800">Toxin</keyword>
<dbReference type="HAMAP" id="MF_00265">
    <property type="entry name" value="VapC_Nob1"/>
    <property type="match status" value="1"/>
</dbReference>
<evidence type="ECO:0000259" key="7">
    <source>
        <dbReference type="Pfam" id="PF01850"/>
    </source>
</evidence>
<dbReference type="RefSeq" id="WP_186325560.1">
    <property type="nucleotide sequence ID" value="NZ_JAWDIU010000004.1"/>
</dbReference>
<keyword evidence="9" id="KW-1185">Reference proteome</keyword>
<sequence>MIVLDAGVVIALFSPGDAHHDRAKTLFAEQPGPFLMHSLTAAEALVAAARVGRDEELWGALRDLGVDVAPMGPHEPLVLARLRARHALKMPDTCVLAAAVHHRVPLATFDARLAAVAEEMSLGLAVPAVD</sequence>
<reference evidence="8 9" key="1">
    <citation type="submission" date="2023-09" db="EMBL/GenBank/DDBJ databases">
        <title>Microbacterium fusihabitans sp. nov., Microbacterium phycihabitans sp. nov., and Microbacterium cervinum sp. nov., isolated from dried seaweeds of beach.</title>
        <authorList>
            <person name="Lee S.D."/>
        </authorList>
    </citation>
    <scope>NUCLEOTIDE SEQUENCE [LARGE SCALE GENOMIC DNA]</scope>
    <source>
        <strain evidence="8 9">KSW2-21</strain>
    </source>
</reference>
<dbReference type="Gene3D" id="3.40.50.1010">
    <property type="entry name" value="5'-nuclease"/>
    <property type="match status" value="1"/>
</dbReference>
<keyword evidence="1 6" id="KW-1277">Toxin-antitoxin system</keyword>
<dbReference type="EMBL" id="JAWDIU010000004">
    <property type="protein sequence ID" value="MDU0327524.1"/>
    <property type="molecule type" value="Genomic_DNA"/>
</dbReference>
<feature type="domain" description="PIN" evidence="7">
    <location>
        <begin position="2"/>
        <end position="118"/>
    </location>
</feature>
<comment type="function">
    <text evidence="6">Toxic component of a toxin-antitoxin (TA) system. An RNase.</text>
</comment>
<evidence type="ECO:0000256" key="1">
    <source>
        <dbReference type="ARBA" id="ARBA00022649"/>
    </source>
</evidence>
<comment type="similarity">
    <text evidence="6">Belongs to the PINc/VapC protein family.</text>
</comment>
<keyword evidence="2 6" id="KW-0540">Nuclease</keyword>
<comment type="cofactor">
    <cofactor evidence="6">
        <name>Mg(2+)</name>
        <dbReference type="ChEBI" id="CHEBI:18420"/>
    </cofactor>
</comment>
<evidence type="ECO:0000256" key="5">
    <source>
        <dbReference type="ARBA" id="ARBA00022842"/>
    </source>
</evidence>
<evidence type="ECO:0000256" key="3">
    <source>
        <dbReference type="ARBA" id="ARBA00022723"/>
    </source>
</evidence>
<evidence type="ECO:0000313" key="9">
    <source>
        <dbReference type="Proteomes" id="UP001256673"/>
    </source>
</evidence>
<dbReference type="InterPro" id="IPR002716">
    <property type="entry name" value="PIN_dom"/>
</dbReference>
<gene>
    <name evidence="6" type="primary">vapC</name>
    <name evidence="8" type="ORF">RWH43_12230</name>
</gene>
<keyword evidence="4 6" id="KW-0378">Hydrolase</keyword>
<evidence type="ECO:0000313" key="8">
    <source>
        <dbReference type="EMBL" id="MDU0327524.1"/>
    </source>
</evidence>
<feature type="binding site" evidence="6">
    <location>
        <position position="92"/>
    </location>
    <ligand>
        <name>Mg(2+)</name>
        <dbReference type="ChEBI" id="CHEBI:18420"/>
    </ligand>
</feature>